<dbReference type="InterPro" id="IPR025660">
    <property type="entry name" value="Pept_his_AS"/>
</dbReference>
<dbReference type="Gene3D" id="3.90.70.10">
    <property type="entry name" value="Cysteine proteinases"/>
    <property type="match status" value="1"/>
</dbReference>
<dbReference type="AlphaFoldDB" id="A0A183AXF9"/>
<dbReference type="Proteomes" id="UP000272942">
    <property type="component" value="Unassembled WGS sequence"/>
</dbReference>
<sequence>MKEIMINGPVEAVFNVYEDFVNYAFGIYQHTTGKLLGGHAVRLLGWGETGGEKYWLAANSWNDHWGMWGFFQIARGKNECGIESGVTAGIPRKKTHELYEKHT</sequence>
<reference evidence="6" key="1">
    <citation type="submission" date="2016-06" db="UniProtKB">
        <authorList>
            <consortium name="WormBaseParasite"/>
        </authorList>
    </citation>
    <scope>IDENTIFICATION</scope>
</reference>
<dbReference type="PANTHER" id="PTHR12411">
    <property type="entry name" value="CYSTEINE PROTEASE FAMILY C1-RELATED"/>
    <property type="match status" value="1"/>
</dbReference>
<evidence type="ECO:0000313" key="5">
    <source>
        <dbReference type="Proteomes" id="UP000272942"/>
    </source>
</evidence>
<proteinExistence type="inferred from homology"/>
<evidence type="ECO:0000259" key="3">
    <source>
        <dbReference type="Pfam" id="PF00112"/>
    </source>
</evidence>
<dbReference type="InterPro" id="IPR038765">
    <property type="entry name" value="Papain-like_cys_pep_sf"/>
</dbReference>
<comment type="similarity">
    <text evidence="1">Belongs to the peptidase C1 family.</text>
</comment>
<evidence type="ECO:0000313" key="4">
    <source>
        <dbReference type="EMBL" id="VDP88771.1"/>
    </source>
</evidence>
<keyword evidence="2" id="KW-1015">Disulfide bond</keyword>
<dbReference type="InterPro" id="IPR013128">
    <property type="entry name" value="Peptidase_C1A"/>
</dbReference>
<dbReference type="PROSITE" id="PS00639">
    <property type="entry name" value="THIOL_PROTEASE_HIS"/>
    <property type="match status" value="1"/>
</dbReference>
<dbReference type="InterPro" id="IPR025661">
    <property type="entry name" value="Pept_asp_AS"/>
</dbReference>
<dbReference type="EMBL" id="UZAN01051227">
    <property type="protein sequence ID" value="VDP88771.1"/>
    <property type="molecule type" value="Genomic_DNA"/>
</dbReference>
<dbReference type="InterPro" id="IPR000668">
    <property type="entry name" value="Peptidase_C1A_C"/>
</dbReference>
<dbReference type="OrthoDB" id="6286504at2759"/>
<evidence type="ECO:0000256" key="1">
    <source>
        <dbReference type="ARBA" id="ARBA00008455"/>
    </source>
</evidence>
<protein>
    <submittedName>
        <fullName evidence="6">Pept_C1 domain-containing protein</fullName>
    </submittedName>
</protein>
<dbReference type="SUPFAM" id="SSF54001">
    <property type="entry name" value="Cysteine proteinases"/>
    <property type="match status" value="1"/>
</dbReference>
<dbReference type="GO" id="GO:0006508">
    <property type="term" value="P:proteolysis"/>
    <property type="evidence" value="ECO:0007669"/>
    <property type="project" value="InterPro"/>
</dbReference>
<evidence type="ECO:0000313" key="6">
    <source>
        <dbReference type="WBParaSite" id="ECPE_0001167901-mRNA-1"/>
    </source>
</evidence>
<dbReference type="PROSITE" id="PS00640">
    <property type="entry name" value="THIOL_PROTEASE_ASN"/>
    <property type="match status" value="1"/>
</dbReference>
<keyword evidence="5" id="KW-1185">Reference proteome</keyword>
<dbReference type="Pfam" id="PF00112">
    <property type="entry name" value="Peptidase_C1"/>
    <property type="match status" value="1"/>
</dbReference>
<evidence type="ECO:0000256" key="2">
    <source>
        <dbReference type="ARBA" id="ARBA00023157"/>
    </source>
</evidence>
<organism evidence="6">
    <name type="scientific">Echinostoma caproni</name>
    <dbReference type="NCBI Taxonomy" id="27848"/>
    <lineage>
        <taxon>Eukaryota</taxon>
        <taxon>Metazoa</taxon>
        <taxon>Spiralia</taxon>
        <taxon>Lophotrochozoa</taxon>
        <taxon>Platyhelminthes</taxon>
        <taxon>Trematoda</taxon>
        <taxon>Digenea</taxon>
        <taxon>Plagiorchiida</taxon>
        <taxon>Echinostomata</taxon>
        <taxon>Echinostomatoidea</taxon>
        <taxon>Echinostomatidae</taxon>
        <taxon>Echinostoma</taxon>
    </lineage>
</organism>
<dbReference type="GO" id="GO:0008234">
    <property type="term" value="F:cysteine-type peptidase activity"/>
    <property type="evidence" value="ECO:0007669"/>
    <property type="project" value="InterPro"/>
</dbReference>
<accession>A0A183AXF9</accession>
<feature type="domain" description="Peptidase C1A papain C-terminal" evidence="3">
    <location>
        <begin position="1"/>
        <end position="89"/>
    </location>
</feature>
<name>A0A183AXF9_9TREM</name>
<dbReference type="WBParaSite" id="ECPE_0001167901-mRNA-1">
    <property type="protein sequence ID" value="ECPE_0001167901-mRNA-1"/>
    <property type="gene ID" value="ECPE_0001167901"/>
</dbReference>
<gene>
    <name evidence="4" type="ORF">ECPE_LOCUS11644</name>
</gene>
<reference evidence="4 5" key="2">
    <citation type="submission" date="2018-11" db="EMBL/GenBank/DDBJ databases">
        <authorList>
            <consortium name="Pathogen Informatics"/>
        </authorList>
    </citation>
    <scope>NUCLEOTIDE SEQUENCE [LARGE SCALE GENOMIC DNA]</scope>
    <source>
        <strain evidence="4 5">Egypt</strain>
    </source>
</reference>